<evidence type="ECO:0000313" key="3">
    <source>
        <dbReference type="EMBL" id="TYK05081.1"/>
    </source>
</evidence>
<comment type="caution">
    <text evidence="2">The sequence shown here is derived from an EMBL/GenBank/DDBJ whole genome shotgun (WGS) entry which is preliminary data.</text>
</comment>
<protein>
    <submittedName>
        <fullName evidence="2">Twinkle-like protein</fullName>
    </submittedName>
</protein>
<feature type="compositionally biased region" description="Polar residues" evidence="1">
    <location>
        <begin position="1"/>
        <end position="13"/>
    </location>
</feature>
<dbReference type="Proteomes" id="UP000321393">
    <property type="component" value="Unassembled WGS sequence"/>
</dbReference>
<name>A0A5A7TYL9_CUCMM</name>
<reference evidence="4 5" key="1">
    <citation type="submission" date="2019-08" db="EMBL/GenBank/DDBJ databases">
        <title>Draft genome sequences of two oriental melons (Cucumis melo L. var makuwa).</title>
        <authorList>
            <person name="Kwon S.-Y."/>
        </authorList>
    </citation>
    <scope>NUCLEOTIDE SEQUENCE [LARGE SCALE GENOMIC DNA]</scope>
    <source>
        <strain evidence="5">cv. Chang Bougi</strain>
        <strain evidence="4">cv. SW 3</strain>
        <tissue evidence="2">Leaf</tissue>
    </source>
</reference>
<feature type="region of interest" description="Disordered" evidence="1">
    <location>
        <begin position="168"/>
        <end position="195"/>
    </location>
</feature>
<organism evidence="2 4">
    <name type="scientific">Cucumis melo var. makuwa</name>
    <name type="common">Oriental melon</name>
    <dbReference type="NCBI Taxonomy" id="1194695"/>
    <lineage>
        <taxon>Eukaryota</taxon>
        <taxon>Viridiplantae</taxon>
        <taxon>Streptophyta</taxon>
        <taxon>Embryophyta</taxon>
        <taxon>Tracheophyta</taxon>
        <taxon>Spermatophyta</taxon>
        <taxon>Magnoliopsida</taxon>
        <taxon>eudicotyledons</taxon>
        <taxon>Gunneridae</taxon>
        <taxon>Pentapetalae</taxon>
        <taxon>rosids</taxon>
        <taxon>fabids</taxon>
        <taxon>Cucurbitales</taxon>
        <taxon>Cucurbitaceae</taxon>
        <taxon>Benincaseae</taxon>
        <taxon>Cucumis</taxon>
    </lineage>
</organism>
<dbReference type="Proteomes" id="UP000321947">
    <property type="component" value="Unassembled WGS sequence"/>
</dbReference>
<feature type="region of interest" description="Disordered" evidence="1">
    <location>
        <begin position="1"/>
        <end position="26"/>
    </location>
</feature>
<dbReference type="EMBL" id="SSTE01013512">
    <property type="protein sequence ID" value="KAA0047076.1"/>
    <property type="molecule type" value="Genomic_DNA"/>
</dbReference>
<dbReference type="EMBL" id="SSTD01013989">
    <property type="protein sequence ID" value="TYK05081.1"/>
    <property type="molecule type" value="Genomic_DNA"/>
</dbReference>
<evidence type="ECO:0000313" key="4">
    <source>
        <dbReference type="Proteomes" id="UP000321393"/>
    </source>
</evidence>
<dbReference type="OrthoDB" id="1766946at2759"/>
<dbReference type="AlphaFoldDB" id="A0A5A7TYL9"/>
<sequence>MKPNGFSSFTSHANVPRPPAFSENPRDKALSSTLLNILRKKLQDLGIDIEACVPGQFSGLLCPMILIRRIKTSVLLFELLQDFINLVSELLKKGLMVGRNPANAGKGKRFDEQPFEQEILWPKTSIALLLAVEETLGGMNTCLVDLQLAIKRVSCQMELGTNALPHRQDAVARKKRRRRQPQLAGNLQEPRADEDTLECAKNLRMHLVTTSF</sequence>
<evidence type="ECO:0000313" key="2">
    <source>
        <dbReference type="EMBL" id="KAA0047076.1"/>
    </source>
</evidence>
<gene>
    <name evidence="3" type="ORF">E5676_scaffold1317G00560</name>
    <name evidence="2" type="ORF">E6C27_scaffold466G00340</name>
</gene>
<evidence type="ECO:0000256" key="1">
    <source>
        <dbReference type="SAM" id="MobiDB-lite"/>
    </source>
</evidence>
<evidence type="ECO:0000313" key="5">
    <source>
        <dbReference type="Proteomes" id="UP000321947"/>
    </source>
</evidence>
<proteinExistence type="predicted"/>
<accession>A0A5A7TYL9</accession>